<keyword evidence="2 5" id="KW-0378">Hydrolase</keyword>
<protein>
    <submittedName>
        <fullName evidence="5">Beta-glucosidase-like glycosyl hydrolase</fullName>
    </submittedName>
</protein>
<comment type="similarity">
    <text evidence="1">Belongs to the glycosyl hydrolase 3 family.</text>
</comment>
<dbReference type="OrthoDB" id="9805821at2"/>
<evidence type="ECO:0000256" key="2">
    <source>
        <dbReference type="ARBA" id="ARBA00022801"/>
    </source>
</evidence>
<dbReference type="STRING" id="1173027.Mic7113_4420"/>
<dbReference type="PATRIC" id="fig|1173027.3.peg.4887"/>
<dbReference type="RefSeq" id="WP_015184249.1">
    <property type="nucleotide sequence ID" value="NC_019738.1"/>
</dbReference>
<dbReference type="GO" id="GO:0009254">
    <property type="term" value="P:peptidoglycan turnover"/>
    <property type="evidence" value="ECO:0007669"/>
    <property type="project" value="TreeGrafter"/>
</dbReference>
<dbReference type="InterPro" id="IPR036962">
    <property type="entry name" value="Glyco_hydro_3_N_sf"/>
</dbReference>
<reference evidence="5 6" key="1">
    <citation type="submission" date="2012-06" db="EMBL/GenBank/DDBJ databases">
        <title>Finished chromosome of genome of Microcoleus sp. PCC 7113.</title>
        <authorList>
            <consortium name="US DOE Joint Genome Institute"/>
            <person name="Gugger M."/>
            <person name="Coursin T."/>
            <person name="Rippka R."/>
            <person name="Tandeau De Marsac N."/>
            <person name="Huntemann M."/>
            <person name="Wei C.-L."/>
            <person name="Han J."/>
            <person name="Detter J.C."/>
            <person name="Han C."/>
            <person name="Tapia R."/>
            <person name="Chen A."/>
            <person name="Kyrpides N."/>
            <person name="Mavromatis K."/>
            <person name="Markowitz V."/>
            <person name="Szeto E."/>
            <person name="Ivanova N."/>
            <person name="Pagani I."/>
            <person name="Pati A."/>
            <person name="Goodwin L."/>
            <person name="Nordberg H.P."/>
            <person name="Cantor M.N."/>
            <person name="Hua S.X."/>
            <person name="Woyke T."/>
            <person name="Kerfeld C.A."/>
        </authorList>
    </citation>
    <scope>NUCLEOTIDE SEQUENCE [LARGE SCALE GENOMIC DNA]</scope>
    <source>
        <strain evidence="5 6">PCC 7113</strain>
    </source>
</reference>
<dbReference type="AlphaFoldDB" id="K9WIW4"/>
<evidence type="ECO:0000313" key="6">
    <source>
        <dbReference type="Proteomes" id="UP000010471"/>
    </source>
</evidence>
<keyword evidence="3" id="KW-0326">Glycosidase</keyword>
<dbReference type="PROSITE" id="PS00775">
    <property type="entry name" value="GLYCOSYL_HYDROL_F3"/>
    <property type="match status" value="1"/>
</dbReference>
<dbReference type="GO" id="GO:0004553">
    <property type="term" value="F:hydrolase activity, hydrolyzing O-glycosyl compounds"/>
    <property type="evidence" value="ECO:0007669"/>
    <property type="project" value="InterPro"/>
</dbReference>
<evidence type="ECO:0000313" key="5">
    <source>
        <dbReference type="EMBL" id="AFZ20113.1"/>
    </source>
</evidence>
<dbReference type="InterPro" id="IPR050226">
    <property type="entry name" value="NagZ_Beta-hexosaminidase"/>
</dbReference>
<keyword evidence="6" id="KW-1185">Reference proteome</keyword>
<dbReference type="EMBL" id="CP003630">
    <property type="protein sequence ID" value="AFZ20113.1"/>
    <property type="molecule type" value="Genomic_DNA"/>
</dbReference>
<evidence type="ECO:0000259" key="4">
    <source>
        <dbReference type="Pfam" id="PF00933"/>
    </source>
</evidence>
<gene>
    <name evidence="5" type="ORF">Mic7113_4420</name>
</gene>
<evidence type="ECO:0000256" key="3">
    <source>
        <dbReference type="ARBA" id="ARBA00023295"/>
    </source>
</evidence>
<dbReference type="PANTHER" id="PTHR30480:SF16">
    <property type="entry name" value="GLYCOSIDE HYDROLASE FAMILY 3 DOMAIN PROTEIN"/>
    <property type="match status" value="1"/>
</dbReference>
<name>K9WIW4_9CYAN</name>
<feature type="domain" description="Glycoside hydrolase family 3 N-terminal" evidence="4">
    <location>
        <begin position="23"/>
        <end position="331"/>
    </location>
</feature>
<dbReference type="InterPro" id="IPR017853">
    <property type="entry name" value="GH"/>
</dbReference>
<dbReference type="Gene3D" id="3.20.20.300">
    <property type="entry name" value="Glycoside hydrolase, family 3, N-terminal domain"/>
    <property type="match status" value="1"/>
</dbReference>
<dbReference type="Pfam" id="PF00933">
    <property type="entry name" value="Glyco_hydro_3"/>
    <property type="match status" value="1"/>
</dbReference>
<evidence type="ECO:0000256" key="1">
    <source>
        <dbReference type="ARBA" id="ARBA00005336"/>
    </source>
</evidence>
<sequence length="371" mass="40867">MPAFQELQRFGHHLILGLSGTTLNDDDKRVLSELKPVGVIFFGKNFQMGKPYEVWLQTFKELSDQVRQYSERESMFMTLDHEGGTVVRTPLPITRFPHAYLLGELAREVAQATGLELKSLGINVSWSPVADIFSNPLNPIIGPRAFGITPQTATQGARDYYLGLRESGILGCGKHFPGHGDTSQDSHLELPILNLTVEELRSRELIPFQSLINEQIPFIMTAHILFPQIDPDVPATLSPTILQTLLRKELGFEGVVVSDDLDMKAISERLTQSGTVAQAFQAGCDLLIVSRNLPSSSIERTYAIAQDFADSLSNGSLDESVIEAAKTRIEKLLNGTPQYSVHALDQDTLVQHAKLAIACSFQPAVLPETMG</sequence>
<proteinExistence type="inferred from homology"/>
<accession>K9WIW4</accession>
<organism evidence="5 6">
    <name type="scientific">Allocoleopsis franciscana PCC 7113</name>
    <dbReference type="NCBI Taxonomy" id="1173027"/>
    <lineage>
        <taxon>Bacteria</taxon>
        <taxon>Bacillati</taxon>
        <taxon>Cyanobacteriota</taxon>
        <taxon>Cyanophyceae</taxon>
        <taxon>Coleofasciculales</taxon>
        <taxon>Coleofasciculaceae</taxon>
        <taxon>Allocoleopsis</taxon>
        <taxon>Allocoleopsis franciscana</taxon>
    </lineage>
</organism>
<dbReference type="GO" id="GO:0005975">
    <property type="term" value="P:carbohydrate metabolic process"/>
    <property type="evidence" value="ECO:0007669"/>
    <property type="project" value="InterPro"/>
</dbReference>
<dbReference type="PANTHER" id="PTHR30480">
    <property type="entry name" value="BETA-HEXOSAMINIDASE-RELATED"/>
    <property type="match status" value="1"/>
</dbReference>
<dbReference type="InterPro" id="IPR019800">
    <property type="entry name" value="Glyco_hydro_3_AS"/>
</dbReference>
<dbReference type="HOGENOM" id="CLU_008392_0_3_3"/>
<dbReference type="eggNOG" id="COG1472">
    <property type="taxonomic scope" value="Bacteria"/>
</dbReference>
<dbReference type="InterPro" id="IPR001764">
    <property type="entry name" value="Glyco_hydro_3_N"/>
</dbReference>
<dbReference type="Proteomes" id="UP000010471">
    <property type="component" value="Chromosome"/>
</dbReference>
<dbReference type="SUPFAM" id="SSF51445">
    <property type="entry name" value="(Trans)glycosidases"/>
    <property type="match status" value="1"/>
</dbReference>
<dbReference type="KEGG" id="mic:Mic7113_4420"/>